<sequence length="349" mass="38062">MEIGESVIDSDTTYFIAEAGVNHNGDMELARKLIDAAVDAGADAVKFQTFRADRLVTKSATKADYQTEQTDVEESQYDMLQRYELSKADHEELMSYADEQGITFLSTPFDEQSADLLDQYDLPAIKLGSGELDNIPLLQHVAKLGRPMIVSTGMSTLDEVKRADRAIRNVNPEVPVAFMHCVSSYPTDPSDVNLRAMDVMKGVVSGPVGYSDHTTEPETPALAVTAGAQVVEKHFTLDKTMEGPDHAASLEPDELERAVDLVRHATTVRGDPQKQPTSDEDNKTTIRKSLHAAVDIDAGEVLTEDHIKIVRPADGLSPSELDTVLGRKLSVNVDEDEPIVESAFGGAHE</sequence>
<dbReference type="InterPro" id="IPR013132">
    <property type="entry name" value="PseI/NeuA/B-like_N"/>
</dbReference>
<dbReference type="InterPro" id="IPR013785">
    <property type="entry name" value="Aldolase_TIM"/>
</dbReference>
<dbReference type="InterPro" id="IPR020007">
    <property type="entry name" value="NeuB/NeuA"/>
</dbReference>
<dbReference type="InterPro" id="IPR057736">
    <property type="entry name" value="SAF_PseI/NeuA/NeuB"/>
</dbReference>
<dbReference type="PROSITE" id="PS50844">
    <property type="entry name" value="AFP_LIKE"/>
    <property type="match status" value="1"/>
</dbReference>
<organism evidence="2 3">
    <name type="scientific">Haloferax larsenii</name>
    <dbReference type="NCBI Taxonomy" id="302484"/>
    <lineage>
        <taxon>Archaea</taxon>
        <taxon>Methanobacteriati</taxon>
        <taxon>Methanobacteriota</taxon>
        <taxon>Stenosarchaea group</taxon>
        <taxon>Halobacteria</taxon>
        <taxon>Halobacteriales</taxon>
        <taxon>Haloferacaceae</taxon>
        <taxon>Haloferax</taxon>
    </lineage>
</organism>
<dbReference type="InterPro" id="IPR006190">
    <property type="entry name" value="SAF_AFP_Neu5Ac"/>
</dbReference>
<evidence type="ECO:0000259" key="1">
    <source>
        <dbReference type="PROSITE" id="PS50844"/>
    </source>
</evidence>
<accession>A0ABY5RC47</accession>
<dbReference type="EMBL" id="CP078063">
    <property type="protein sequence ID" value="UVE49759.1"/>
    <property type="molecule type" value="Genomic_DNA"/>
</dbReference>
<dbReference type="Gene3D" id="3.20.20.70">
    <property type="entry name" value="Aldolase class I"/>
    <property type="match status" value="1"/>
</dbReference>
<dbReference type="SUPFAM" id="SSF51269">
    <property type="entry name" value="AFP III-like domain"/>
    <property type="match status" value="1"/>
</dbReference>
<feature type="domain" description="AFP-like" evidence="1">
    <location>
        <begin position="289"/>
        <end position="347"/>
    </location>
</feature>
<evidence type="ECO:0000313" key="3">
    <source>
        <dbReference type="Proteomes" id="UP001058330"/>
    </source>
</evidence>
<dbReference type="Pfam" id="PF08666">
    <property type="entry name" value="SAF"/>
    <property type="match status" value="1"/>
</dbReference>
<dbReference type="Gene3D" id="3.90.1210.10">
    <property type="entry name" value="Antifreeze-like/N-acetylneuraminic acid synthase C-terminal domain"/>
    <property type="match status" value="1"/>
</dbReference>
<dbReference type="GO" id="GO:0050462">
    <property type="term" value="F:N-acetylneuraminate synthase activity"/>
    <property type="evidence" value="ECO:0007669"/>
    <property type="project" value="UniProtKB-EC"/>
</dbReference>
<dbReference type="InterPro" id="IPR036732">
    <property type="entry name" value="AFP_Neu5c_C_sf"/>
</dbReference>
<dbReference type="Proteomes" id="UP001058330">
    <property type="component" value="Chromosome"/>
</dbReference>
<dbReference type="NCBIfam" id="TIGR03569">
    <property type="entry name" value="NeuB_NnaB"/>
    <property type="match status" value="1"/>
</dbReference>
<dbReference type="EC" id="2.5.1.56" evidence="2"/>
<dbReference type="PANTHER" id="PTHR42966:SF1">
    <property type="entry name" value="SIALIC ACID SYNTHASE"/>
    <property type="match status" value="1"/>
</dbReference>
<keyword evidence="3" id="KW-1185">Reference proteome</keyword>
<dbReference type="SUPFAM" id="SSF51569">
    <property type="entry name" value="Aldolase"/>
    <property type="match status" value="1"/>
</dbReference>
<dbReference type="Pfam" id="PF03102">
    <property type="entry name" value="NeuB"/>
    <property type="match status" value="1"/>
</dbReference>
<reference evidence="2" key="1">
    <citation type="submission" date="2021-07" db="EMBL/GenBank/DDBJ databases">
        <title>Studies on halocins as antimicrobial molecules from haloarchaea.</title>
        <authorList>
            <person name="Kumar S."/>
            <person name="Khare S.K."/>
        </authorList>
    </citation>
    <scope>NUCLEOTIDE SEQUENCE</scope>
    <source>
        <strain evidence="2">NCIM 5678</strain>
    </source>
</reference>
<dbReference type="SMART" id="SM00858">
    <property type="entry name" value="SAF"/>
    <property type="match status" value="1"/>
</dbReference>
<keyword evidence="2" id="KW-0808">Transferase</keyword>
<name>A0ABY5RC47_HALLR</name>
<dbReference type="PANTHER" id="PTHR42966">
    <property type="entry name" value="N-ACETYLNEURAMINATE SYNTHASE"/>
    <property type="match status" value="1"/>
</dbReference>
<gene>
    <name evidence="2" type="primary">neuB</name>
    <name evidence="2" type="ORF">KU306_12680</name>
</gene>
<dbReference type="CDD" id="cd11615">
    <property type="entry name" value="SAF_NeuB_like"/>
    <property type="match status" value="1"/>
</dbReference>
<dbReference type="GeneID" id="74529776"/>
<evidence type="ECO:0000313" key="2">
    <source>
        <dbReference type="EMBL" id="UVE49759.1"/>
    </source>
</evidence>
<proteinExistence type="predicted"/>
<dbReference type="InterPro" id="IPR013974">
    <property type="entry name" value="SAF"/>
</dbReference>
<protein>
    <submittedName>
        <fullName evidence="2">N-acetylneuraminate synthase</fullName>
        <ecNumber evidence="2">2.5.1.56</ecNumber>
    </submittedName>
</protein>
<dbReference type="RefSeq" id="WP_258302154.1">
    <property type="nucleotide sequence ID" value="NZ_CP078063.1"/>
</dbReference>
<dbReference type="InterPro" id="IPR051690">
    <property type="entry name" value="PseI-like"/>
</dbReference>